<proteinExistence type="predicted"/>
<accession>A0A656PPU0</accession>
<evidence type="ECO:0000313" key="2">
    <source>
        <dbReference type="Proteomes" id="UP000262056"/>
    </source>
</evidence>
<sequence length="197" mass="22395">MKLPTSLTTVTKFSKILALLLFVTLPFFWFYFGFLLGIEQGKNESVNYPAINNLYSSEQLRDTYTYSGYNYAEVWRSSMNAPIRNSTGYAGVVRRTAGATEWQEYIKIISEPDQAKNNPYKLWVGDGLYLLLVDQFGAGSGEGTAKLIKVTPENDTYDQVKCFYYVPETHGDLGPERFLALEDSSSNNCNNYTLEFR</sequence>
<reference evidence="1 2" key="1">
    <citation type="journal article" date="2018" name="Nat. Biotechnol.">
        <title>A standardized bacterial taxonomy based on genome phylogeny substantially revises the tree of life.</title>
        <authorList>
            <person name="Parks D.H."/>
            <person name="Chuvochina M."/>
            <person name="Waite D.W."/>
            <person name="Rinke C."/>
            <person name="Skarshewski A."/>
            <person name="Chaumeil P.A."/>
            <person name="Hugenholtz P."/>
        </authorList>
    </citation>
    <scope>NUCLEOTIDE SEQUENCE [LARGE SCALE GENOMIC DNA]</scope>
    <source>
        <strain evidence="1">UBA12021</strain>
    </source>
</reference>
<comment type="caution">
    <text evidence="1">The sequence shown here is derived from an EMBL/GenBank/DDBJ whole genome shotgun (WGS) entry which is preliminary data.</text>
</comment>
<dbReference type="AlphaFoldDB" id="A0A656PPU0"/>
<gene>
    <name evidence="1" type="ORF">DIU24_01850</name>
</gene>
<organism evidence="1 2">
    <name type="scientific">candidate division WWE3 bacterium</name>
    <dbReference type="NCBI Taxonomy" id="2053526"/>
    <lineage>
        <taxon>Bacteria</taxon>
        <taxon>Katanobacteria</taxon>
    </lineage>
</organism>
<dbReference type="Proteomes" id="UP000262056">
    <property type="component" value="Unassembled WGS sequence"/>
</dbReference>
<evidence type="ECO:0000313" key="1">
    <source>
        <dbReference type="EMBL" id="HCQ40436.1"/>
    </source>
</evidence>
<dbReference type="EMBL" id="DQFB01000003">
    <property type="protein sequence ID" value="HCQ40436.1"/>
    <property type="molecule type" value="Genomic_DNA"/>
</dbReference>
<name>A0A656PPU0_UNCKA</name>
<protein>
    <submittedName>
        <fullName evidence="1">Uncharacterized protein</fullName>
    </submittedName>
</protein>